<evidence type="ECO:0000313" key="2">
    <source>
        <dbReference type="Proteomes" id="UP000299102"/>
    </source>
</evidence>
<keyword evidence="2" id="KW-1185">Reference proteome</keyword>
<proteinExistence type="predicted"/>
<dbReference type="OrthoDB" id="1928at2759"/>
<comment type="caution">
    <text evidence="1">The sequence shown here is derived from an EMBL/GenBank/DDBJ whole genome shotgun (WGS) entry which is preliminary data.</text>
</comment>
<organism evidence="1 2">
    <name type="scientific">Eumeta variegata</name>
    <name type="common">Bagworm moth</name>
    <name type="synonym">Eumeta japonica</name>
    <dbReference type="NCBI Taxonomy" id="151549"/>
    <lineage>
        <taxon>Eukaryota</taxon>
        <taxon>Metazoa</taxon>
        <taxon>Ecdysozoa</taxon>
        <taxon>Arthropoda</taxon>
        <taxon>Hexapoda</taxon>
        <taxon>Insecta</taxon>
        <taxon>Pterygota</taxon>
        <taxon>Neoptera</taxon>
        <taxon>Endopterygota</taxon>
        <taxon>Lepidoptera</taxon>
        <taxon>Glossata</taxon>
        <taxon>Ditrysia</taxon>
        <taxon>Tineoidea</taxon>
        <taxon>Psychidae</taxon>
        <taxon>Oiketicinae</taxon>
        <taxon>Eumeta</taxon>
    </lineage>
</organism>
<dbReference type="EMBL" id="BGZK01000391">
    <property type="protein sequence ID" value="GBP41004.1"/>
    <property type="molecule type" value="Genomic_DNA"/>
</dbReference>
<reference evidence="1 2" key="1">
    <citation type="journal article" date="2019" name="Commun. Biol.">
        <title>The bagworm genome reveals a unique fibroin gene that provides high tensile strength.</title>
        <authorList>
            <person name="Kono N."/>
            <person name="Nakamura H."/>
            <person name="Ohtoshi R."/>
            <person name="Tomita M."/>
            <person name="Numata K."/>
            <person name="Arakawa K."/>
        </authorList>
    </citation>
    <scope>NUCLEOTIDE SEQUENCE [LARGE SCALE GENOMIC DNA]</scope>
</reference>
<accession>A0A4C1VT66</accession>
<dbReference type="AlphaFoldDB" id="A0A4C1VT66"/>
<sequence length="73" mass="7856">MGPTPIRRRVGEGRAGRGARRGARFIADTYIVRRYPIPAREAGNALVTATELDMSMGGGDRLFSDGSPARLPL</sequence>
<evidence type="ECO:0000313" key="1">
    <source>
        <dbReference type="EMBL" id="GBP41004.1"/>
    </source>
</evidence>
<name>A0A4C1VT66_EUMVA</name>
<gene>
    <name evidence="1" type="ORF">EVAR_82964_1</name>
</gene>
<dbReference type="Proteomes" id="UP000299102">
    <property type="component" value="Unassembled WGS sequence"/>
</dbReference>
<protein>
    <submittedName>
        <fullName evidence="1">Uncharacterized protein</fullName>
    </submittedName>
</protein>